<keyword evidence="1" id="KW-0540">Nuclease</keyword>
<dbReference type="InterPro" id="IPR003154">
    <property type="entry name" value="S1/P1nuclease"/>
</dbReference>
<sequence>MRRLLILPLLLSTQLALAWSQTGHRAAADVAERFLSPEARMAVREILGAEDLARASTWPDFMRADPSEFWQEQAGPWHYVTIPPDQHYHEVGAPEEGDAYTALQQFSEWVLDRQRSMDERALALRFIVHIVADLHQPLHVGNGSDRGGNDFAVAWFGEPSNLHRVWDSQMIDRWQLSYSELSNWLLDDIDDARFAAWNDPDPMVWMAESAALRDRIYPQERELYWAYGFEWKATVEQRLAQAGLRTAAYLNRLFSR</sequence>
<dbReference type="GO" id="GO:0016788">
    <property type="term" value="F:hydrolase activity, acting on ester bonds"/>
    <property type="evidence" value="ECO:0007669"/>
    <property type="project" value="InterPro"/>
</dbReference>
<evidence type="ECO:0000256" key="5">
    <source>
        <dbReference type="ARBA" id="ARBA00023157"/>
    </source>
</evidence>
<evidence type="ECO:0000256" key="1">
    <source>
        <dbReference type="ARBA" id="ARBA00022722"/>
    </source>
</evidence>
<dbReference type="GO" id="GO:0003676">
    <property type="term" value="F:nucleic acid binding"/>
    <property type="evidence" value="ECO:0007669"/>
    <property type="project" value="InterPro"/>
</dbReference>
<protein>
    <submittedName>
        <fullName evidence="7">Putative S1/P1 Nuclease</fullName>
    </submittedName>
</protein>
<evidence type="ECO:0000256" key="2">
    <source>
        <dbReference type="ARBA" id="ARBA00022723"/>
    </source>
</evidence>
<evidence type="ECO:0000256" key="4">
    <source>
        <dbReference type="ARBA" id="ARBA00022801"/>
    </source>
</evidence>
<dbReference type="OrthoDB" id="267579at2"/>
<evidence type="ECO:0000313" key="7">
    <source>
        <dbReference type="EMBL" id="AKS41336.1"/>
    </source>
</evidence>
<dbReference type="GO" id="GO:0046872">
    <property type="term" value="F:metal ion binding"/>
    <property type="evidence" value="ECO:0007669"/>
    <property type="project" value="UniProtKB-KW"/>
</dbReference>
<name>A0A0K0XUP1_9GAMM</name>
<keyword evidence="2" id="KW-0479">Metal-binding</keyword>
<organism evidence="7 8">
    <name type="scientific">Wenzhouxiangella marina</name>
    <dbReference type="NCBI Taxonomy" id="1579979"/>
    <lineage>
        <taxon>Bacteria</taxon>
        <taxon>Pseudomonadati</taxon>
        <taxon>Pseudomonadota</taxon>
        <taxon>Gammaproteobacteria</taxon>
        <taxon>Chromatiales</taxon>
        <taxon>Wenzhouxiangellaceae</taxon>
        <taxon>Wenzhouxiangella</taxon>
    </lineage>
</organism>
<evidence type="ECO:0000256" key="3">
    <source>
        <dbReference type="ARBA" id="ARBA00022759"/>
    </source>
</evidence>
<dbReference type="GO" id="GO:0004519">
    <property type="term" value="F:endonuclease activity"/>
    <property type="evidence" value="ECO:0007669"/>
    <property type="project" value="UniProtKB-KW"/>
</dbReference>
<keyword evidence="4" id="KW-0378">Hydrolase</keyword>
<dbReference type="KEGG" id="wma:WM2015_955"/>
<dbReference type="Pfam" id="PF02265">
    <property type="entry name" value="S1-P1_nuclease"/>
    <property type="match status" value="1"/>
</dbReference>
<gene>
    <name evidence="7" type="ORF">WM2015_955</name>
</gene>
<proteinExistence type="predicted"/>
<evidence type="ECO:0000313" key="8">
    <source>
        <dbReference type="Proteomes" id="UP000066624"/>
    </source>
</evidence>
<keyword evidence="5" id="KW-1015">Disulfide bond</keyword>
<accession>A0A0K0XUP1</accession>
<dbReference type="CDD" id="cd11010">
    <property type="entry name" value="S1-P1_nuclease"/>
    <property type="match status" value="1"/>
</dbReference>
<keyword evidence="6" id="KW-0325">Glycoprotein</keyword>
<dbReference type="InterPro" id="IPR008947">
    <property type="entry name" value="PLipase_C/P1_nuclease_dom_sf"/>
</dbReference>
<dbReference type="GO" id="GO:0006308">
    <property type="term" value="P:DNA catabolic process"/>
    <property type="evidence" value="ECO:0007669"/>
    <property type="project" value="InterPro"/>
</dbReference>
<dbReference type="STRING" id="1579979.WM2015_955"/>
<dbReference type="AlphaFoldDB" id="A0A0K0XUP1"/>
<evidence type="ECO:0000256" key="6">
    <source>
        <dbReference type="ARBA" id="ARBA00023180"/>
    </source>
</evidence>
<reference evidence="7 8" key="1">
    <citation type="submission" date="2015-07" db="EMBL/GenBank/DDBJ databases">
        <authorList>
            <person name="Noorani M."/>
        </authorList>
    </citation>
    <scope>NUCLEOTIDE SEQUENCE [LARGE SCALE GENOMIC DNA]</scope>
    <source>
        <strain evidence="7 8">KCTC 42284</strain>
    </source>
</reference>
<keyword evidence="3" id="KW-0255">Endonuclease</keyword>
<dbReference type="SUPFAM" id="SSF48537">
    <property type="entry name" value="Phospholipase C/P1 nuclease"/>
    <property type="match status" value="1"/>
</dbReference>
<dbReference type="Gene3D" id="1.10.575.10">
    <property type="entry name" value="P1 Nuclease"/>
    <property type="match status" value="1"/>
</dbReference>
<dbReference type="Proteomes" id="UP000066624">
    <property type="component" value="Chromosome"/>
</dbReference>
<dbReference type="RefSeq" id="WP_049724977.1">
    <property type="nucleotide sequence ID" value="NZ_CP012154.1"/>
</dbReference>
<dbReference type="PANTHER" id="PTHR33146:SF26">
    <property type="entry name" value="ENDONUCLEASE 4"/>
    <property type="match status" value="1"/>
</dbReference>
<dbReference type="PANTHER" id="PTHR33146">
    <property type="entry name" value="ENDONUCLEASE 4"/>
    <property type="match status" value="1"/>
</dbReference>
<dbReference type="EMBL" id="CP012154">
    <property type="protein sequence ID" value="AKS41336.1"/>
    <property type="molecule type" value="Genomic_DNA"/>
</dbReference>
<dbReference type="PATRIC" id="fig|1579979.3.peg.978"/>
<keyword evidence="8" id="KW-1185">Reference proteome</keyword>